<keyword evidence="2" id="KW-1185">Reference proteome</keyword>
<sequence length="153" mass="16618">NGYNLKLNKIKNCADDSVVKILPGFTVTLDNDCNLIFNGCVDITKPLKTAKGSYHLKKPPLPPLDGDIDYCETMGEYDIKAIRDIFKTLGLPTKCPYSAKKVCLPPNTKLSIAQYKNQLGLASGTSEAKLEAVHDTGHTCVEFGATISKARKG</sequence>
<dbReference type="Proteomes" id="UP001162164">
    <property type="component" value="Unassembled WGS sequence"/>
</dbReference>
<name>A0ABQ9IWV6_9CUCU</name>
<gene>
    <name evidence="1" type="ORF">NQ317_016680</name>
</gene>
<protein>
    <submittedName>
        <fullName evidence="1">Uncharacterized protein</fullName>
    </submittedName>
</protein>
<reference evidence="1" key="1">
    <citation type="journal article" date="2023" name="Insect Mol. Biol.">
        <title>Genome sequencing provides insights into the evolution of gene families encoding plant cell wall-degrading enzymes in longhorned beetles.</title>
        <authorList>
            <person name="Shin N.R."/>
            <person name="Okamura Y."/>
            <person name="Kirsch R."/>
            <person name="Pauchet Y."/>
        </authorList>
    </citation>
    <scope>NUCLEOTIDE SEQUENCE</scope>
    <source>
        <strain evidence="1">MMC_N1</strain>
    </source>
</reference>
<proteinExistence type="predicted"/>
<evidence type="ECO:0000313" key="2">
    <source>
        <dbReference type="Proteomes" id="UP001162164"/>
    </source>
</evidence>
<accession>A0ABQ9IWV6</accession>
<evidence type="ECO:0000313" key="1">
    <source>
        <dbReference type="EMBL" id="KAJ8967959.1"/>
    </source>
</evidence>
<comment type="caution">
    <text evidence="1">The sequence shown here is derived from an EMBL/GenBank/DDBJ whole genome shotgun (WGS) entry which is preliminary data.</text>
</comment>
<organism evidence="1 2">
    <name type="scientific">Molorchus minor</name>
    <dbReference type="NCBI Taxonomy" id="1323400"/>
    <lineage>
        <taxon>Eukaryota</taxon>
        <taxon>Metazoa</taxon>
        <taxon>Ecdysozoa</taxon>
        <taxon>Arthropoda</taxon>
        <taxon>Hexapoda</taxon>
        <taxon>Insecta</taxon>
        <taxon>Pterygota</taxon>
        <taxon>Neoptera</taxon>
        <taxon>Endopterygota</taxon>
        <taxon>Coleoptera</taxon>
        <taxon>Polyphaga</taxon>
        <taxon>Cucujiformia</taxon>
        <taxon>Chrysomeloidea</taxon>
        <taxon>Cerambycidae</taxon>
        <taxon>Lamiinae</taxon>
        <taxon>Monochamini</taxon>
        <taxon>Molorchus</taxon>
    </lineage>
</organism>
<feature type="non-terminal residue" evidence="1">
    <location>
        <position position="1"/>
    </location>
</feature>
<dbReference type="EMBL" id="JAPWTJ010002098">
    <property type="protein sequence ID" value="KAJ8967959.1"/>
    <property type="molecule type" value="Genomic_DNA"/>
</dbReference>